<dbReference type="EC" id="2.3.1.-" evidence="5"/>
<dbReference type="PANTHER" id="PTHR23028:SF53">
    <property type="entry name" value="ACYL_TRANSF_3 DOMAIN-CONTAINING PROTEIN"/>
    <property type="match status" value="1"/>
</dbReference>
<keyword evidence="5" id="KW-0012">Acyltransferase</keyword>
<feature type="transmembrane region" description="Helical" evidence="1">
    <location>
        <begin position="191"/>
        <end position="213"/>
    </location>
</feature>
<dbReference type="Pfam" id="PF19040">
    <property type="entry name" value="SGNH"/>
    <property type="match status" value="1"/>
</dbReference>
<feature type="transmembrane region" description="Helical" evidence="1">
    <location>
        <begin position="7"/>
        <end position="25"/>
    </location>
</feature>
<dbReference type="GO" id="GO:0016020">
    <property type="term" value="C:membrane"/>
    <property type="evidence" value="ECO:0007669"/>
    <property type="project" value="TreeGrafter"/>
</dbReference>
<gene>
    <name evidence="5" type="primary">oatA_2</name>
    <name evidence="4" type="ORF">Lgra_0907</name>
    <name evidence="5" type="ORF">NCTC12388_02971</name>
</gene>
<reference evidence="5 7" key="2">
    <citation type="submission" date="2018-06" db="EMBL/GenBank/DDBJ databases">
        <authorList>
            <consortium name="Pathogen Informatics"/>
            <person name="Doyle S."/>
        </authorList>
    </citation>
    <scope>NUCLEOTIDE SEQUENCE [LARGE SCALE GENOMIC DNA]</scope>
    <source>
        <strain evidence="5 7">NCTC12388</strain>
    </source>
</reference>
<organism evidence="5 7">
    <name type="scientific">Legionella gratiana</name>
    <dbReference type="NCBI Taxonomy" id="45066"/>
    <lineage>
        <taxon>Bacteria</taxon>
        <taxon>Pseudomonadati</taxon>
        <taxon>Pseudomonadota</taxon>
        <taxon>Gammaproteobacteria</taxon>
        <taxon>Legionellales</taxon>
        <taxon>Legionellaceae</taxon>
        <taxon>Legionella</taxon>
    </lineage>
</organism>
<evidence type="ECO:0000313" key="4">
    <source>
        <dbReference type="EMBL" id="KTD13615.1"/>
    </source>
</evidence>
<dbReference type="AlphaFoldDB" id="A0A378JEI4"/>
<protein>
    <submittedName>
        <fullName evidence="5">Acetyltransferase</fullName>
        <ecNumber evidence="5">2.3.1.-</ecNumber>
    </submittedName>
</protein>
<dbReference type="InterPro" id="IPR050879">
    <property type="entry name" value="Acyltransferase_3"/>
</dbReference>
<reference evidence="4 6" key="1">
    <citation type="submission" date="2015-11" db="EMBL/GenBank/DDBJ databases">
        <title>Genomic analysis of 38 Legionella species identifies large and diverse effector repertoires.</title>
        <authorList>
            <person name="Burstein D."/>
            <person name="Amaro F."/>
            <person name="Zusman T."/>
            <person name="Lifshitz Z."/>
            <person name="Cohen O."/>
            <person name="Gilbert J.A."/>
            <person name="Pupko T."/>
            <person name="Shuman H.A."/>
            <person name="Segal G."/>
        </authorList>
    </citation>
    <scope>NUCLEOTIDE SEQUENCE [LARGE SCALE GENOMIC DNA]</scope>
    <source>
        <strain evidence="4 6">Lyon 8420412</strain>
    </source>
</reference>
<dbReference type="Proteomes" id="UP000054691">
    <property type="component" value="Unassembled WGS sequence"/>
</dbReference>
<feature type="transmembrane region" description="Helical" evidence="1">
    <location>
        <begin position="31"/>
        <end position="51"/>
    </location>
</feature>
<feature type="transmembrane region" description="Helical" evidence="1">
    <location>
        <begin position="345"/>
        <end position="367"/>
    </location>
</feature>
<keyword evidence="1" id="KW-0472">Membrane</keyword>
<dbReference type="GO" id="GO:0016747">
    <property type="term" value="F:acyltransferase activity, transferring groups other than amino-acyl groups"/>
    <property type="evidence" value="ECO:0007669"/>
    <property type="project" value="InterPro"/>
</dbReference>
<evidence type="ECO:0000259" key="3">
    <source>
        <dbReference type="Pfam" id="PF19040"/>
    </source>
</evidence>
<accession>A0A378JEI4</accession>
<evidence type="ECO:0000259" key="2">
    <source>
        <dbReference type="Pfam" id="PF01757"/>
    </source>
</evidence>
<evidence type="ECO:0000313" key="6">
    <source>
        <dbReference type="Proteomes" id="UP000054691"/>
    </source>
</evidence>
<evidence type="ECO:0000313" key="5">
    <source>
        <dbReference type="EMBL" id="STX46212.1"/>
    </source>
</evidence>
<dbReference type="STRING" id="45066.Lgra_0907"/>
<dbReference type="PANTHER" id="PTHR23028">
    <property type="entry name" value="ACETYLTRANSFERASE"/>
    <property type="match status" value="1"/>
</dbReference>
<feature type="transmembrane region" description="Helical" evidence="1">
    <location>
        <begin position="281"/>
        <end position="300"/>
    </location>
</feature>
<feature type="transmembrane region" description="Helical" evidence="1">
    <location>
        <begin position="250"/>
        <end position="269"/>
    </location>
</feature>
<dbReference type="InterPro" id="IPR043968">
    <property type="entry name" value="SGNH"/>
</dbReference>
<keyword evidence="6" id="KW-1185">Reference proteome</keyword>
<keyword evidence="1" id="KW-1133">Transmembrane helix</keyword>
<keyword evidence="5" id="KW-0808">Transferase</keyword>
<feature type="transmembrane region" description="Helical" evidence="1">
    <location>
        <begin position="136"/>
        <end position="156"/>
    </location>
</feature>
<dbReference type="GO" id="GO:0009103">
    <property type="term" value="P:lipopolysaccharide biosynthetic process"/>
    <property type="evidence" value="ECO:0007669"/>
    <property type="project" value="TreeGrafter"/>
</dbReference>
<feature type="transmembrane region" description="Helical" evidence="1">
    <location>
        <begin position="163"/>
        <end position="179"/>
    </location>
</feature>
<feature type="domain" description="Acyltransferase 3" evidence="2">
    <location>
        <begin position="6"/>
        <end position="329"/>
    </location>
</feature>
<dbReference type="Proteomes" id="UP000254476">
    <property type="component" value="Unassembled WGS sequence"/>
</dbReference>
<dbReference type="InterPro" id="IPR002656">
    <property type="entry name" value="Acyl_transf_3_dom"/>
</dbReference>
<dbReference type="EMBL" id="UGOB01000001">
    <property type="protein sequence ID" value="STX46212.1"/>
    <property type="molecule type" value="Genomic_DNA"/>
</dbReference>
<feature type="domain" description="SGNH" evidence="3">
    <location>
        <begin position="407"/>
        <end position="648"/>
    </location>
</feature>
<feature type="transmembrane region" description="Helical" evidence="1">
    <location>
        <begin position="220"/>
        <end position="238"/>
    </location>
</feature>
<keyword evidence="1" id="KW-0812">Transmembrane</keyword>
<evidence type="ECO:0000256" key="1">
    <source>
        <dbReference type="SAM" id="Phobius"/>
    </source>
</evidence>
<feature type="transmembrane region" description="Helical" evidence="1">
    <location>
        <begin position="312"/>
        <end position="333"/>
    </location>
</feature>
<name>A0A378JEI4_9GAMM</name>
<evidence type="ECO:0000313" key="7">
    <source>
        <dbReference type="Proteomes" id="UP000254476"/>
    </source>
</evidence>
<proteinExistence type="predicted"/>
<dbReference type="OrthoDB" id="9767863at2"/>
<dbReference type="RefSeq" id="WP_058498105.1">
    <property type="nucleotide sequence ID" value="NZ_CAAAHW010000017.1"/>
</dbReference>
<sequence length="658" mass="76145">MKYRPDIDGLRAIAIVLVLIYHGGLRFFPSGFIGVDVFFVISGFLITSIIHESLNTDSFSFLDFYNRRLWRLQPVFVCLLFLTTTLTALFFLPDDLMQYSKSARKTSLFLSNLFFDKTTTGYFSPETHQLPLLHTWSLSIEWQCYLLLPCLIYGLYRFLPKKYLPASVYILTLIAFLYSSHNGRTLPAHTYYLLLSRIYEFLIGSCVALVPSITRAGNKYLLNLIGGIALFSLFYIASLNPVLPGYPDKHALVVCLATGILITLGRFFPECFLCKLLSIKPIVFIGLLSYSLYIWHWVIFSLLKYQSIVETLVIQFFAYGLTFVLAYLSWNYIEKPARHLRNTPFRYTFGLLVFMPILVIHLTSYLIHVNNGFPKRFHGELATIYQQLEQYESKLRPTCISDKQQEINMQCLVGSRKRDSKKALMIGDSFSNHYWNFIDVLGKDANVTVLMQAVSSCITLPGIYLYDWWHFKNQIYQQCHVLTQKYYQMIQENHYDYVLISQLWINYMADNIINHLGDKRSVPLTLKRLEDALDKALTIITDSGAKPVLIKSTAVMQKNLHDCFFKHIKLRKSYLPGECDFTLNEPAPWLEQLFQQMKLKYPQLIIIDPKKIQCIQGKCKADINGIPVYRDVGHITDYAAYQLGTLYLQQYANPLINS</sequence>
<dbReference type="Pfam" id="PF01757">
    <property type="entry name" value="Acyl_transf_3"/>
    <property type="match status" value="1"/>
</dbReference>
<feature type="transmembrane region" description="Helical" evidence="1">
    <location>
        <begin position="72"/>
        <end position="92"/>
    </location>
</feature>
<dbReference type="EMBL" id="LNYE01000010">
    <property type="protein sequence ID" value="KTD13615.1"/>
    <property type="molecule type" value="Genomic_DNA"/>
</dbReference>